<comment type="caution">
    <text evidence="1">The sequence shown here is derived from an EMBL/GenBank/DDBJ whole genome shotgun (WGS) entry which is preliminary data.</text>
</comment>
<evidence type="ECO:0000313" key="2">
    <source>
        <dbReference type="Proteomes" id="UP000705983"/>
    </source>
</evidence>
<dbReference type="Proteomes" id="UP000705983">
    <property type="component" value="Unassembled WGS sequence"/>
</dbReference>
<dbReference type="RefSeq" id="WP_187995899.1">
    <property type="nucleotide sequence ID" value="NZ_JACEXG010000001.1"/>
</dbReference>
<gene>
    <name evidence="1" type="ORF">JVW63_01180</name>
</gene>
<dbReference type="EMBL" id="JAFFJS010000001">
    <property type="protein sequence ID" value="MBM9432324.1"/>
    <property type="molecule type" value="Genomic_DNA"/>
</dbReference>
<name>A0ABS2TCF6_9ACTO</name>
<proteinExistence type="predicted"/>
<reference evidence="2" key="1">
    <citation type="submission" date="2021-02" db="EMBL/GenBank/DDBJ databases">
        <title>Leucobacter sp. CX169.</title>
        <authorList>
            <person name="Cheng Y."/>
        </authorList>
    </citation>
    <scope>NUCLEOTIDE SEQUENCE [LARGE SCALE GENOMIC DNA]</scope>
    <source>
        <strain evidence="2">JY899</strain>
    </source>
</reference>
<evidence type="ECO:0000313" key="1">
    <source>
        <dbReference type="EMBL" id="MBM9432324.1"/>
    </source>
</evidence>
<keyword evidence="2" id="KW-1185">Reference proteome</keyword>
<organism evidence="1 2">
    <name type="scientific">Flaviflexus equikiangi</name>
    <dbReference type="NCBI Taxonomy" id="2758573"/>
    <lineage>
        <taxon>Bacteria</taxon>
        <taxon>Bacillati</taxon>
        <taxon>Actinomycetota</taxon>
        <taxon>Actinomycetes</taxon>
        <taxon>Actinomycetales</taxon>
        <taxon>Actinomycetaceae</taxon>
        <taxon>Flaviflexus</taxon>
    </lineage>
</organism>
<protein>
    <submittedName>
        <fullName evidence="1">Uncharacterized protein</fullName>
    </submittedName>
</protein>
<sequence>MDALAKLDTVSAEILSAGGRVTGVEPLAHPETPHVIVAHRVTVSSPTPDVDTVVRQILADHHVSTRGLVPWLDPDIVEGAEDESNID</sequence>
<accession>A0ABS2TCF6</accession>